<gene>
    <name evidence="6" type="ORF">RDWZM_001636</name>
</gene>
<dbReference type="Gene3D" id="3.30.200.20">
    <property type="entry name" value="Phosphorylase Kinase, domain 1"/>
    <property type="match status" value="1"/>
</dbReference>
<evidence type="ECO:0000256" key="3">
    <source>
        <dbReference type="ARBA" id="ARBA00037883"/>
    </source>
</evidence>
<dbReference type="InterPro" id="IPR011009">
    <property type="entry name" value="Kinase-like_dom_sf"/>
</dbReference>
<dbReference type="CDD" id="cd05157">
    <property type="entry name" value="ETNK_euk"/>
    <property type="match status" value="1"/>
</dbReference>
<evidence type="ECO:0000256" key="5">
    <source>
        <dbReference type="ARBA" id="ARBA00038874"/>
    </source>
</evidence>
<dbReference type="EMBL" id="JAPWDV010000001">
    <property type="protein sequence ID" value="KAJ6223091.1"/>
    <property type="molecule type" value="Genomic_DNA"/>
</dbReference>
<dbReference type="GO" id="GO:0004305">
    <property type="term" value="F:ethanolamine kinase activity"/>
    <property type="evidence" value="ECO:0007669"/>
    <property type="project" value="UniProtKB-EC"/>
</dbReference>
<dbReference type="Proteomes" id="UP001142055">
    <property type="component" value="Chromosome 1"/>
</dbReference>
<dbReference type="OrthoDB" id="10267235at2759"/>
<sequence>MSIEKKVPNLDLTISLDCLYDGARLVVQYLRPNWKNLQFKLLTDGITNRLVQVWECEQNESEKILIRVYGVNTDLFIDRQAEMRNMQYMNEAGLAAPLYCSFNNGIAYGFTTGLVLDQDLVQEPKISKMIAQQMAIMHSLKPKCEDEPKPCLFGDLHRFLSLIPKDKSRNLNQEVDFMETVLPNIKSPVVFCHNDLLMKNIIYNKSDEKISFIDFEYSNYNYQAFDIANHFCEFGGVDSYDSNKFPNKQFQIKWIESYIEMYWQQSSNTNCDVPKDVQVINLYEQVEKFTLAAFLYWGIWALVQDINSSIEFDYMRFADERLNEYFKRKQILFN</sequence>
<dbReference type="EC" id="2.7.1.82" evidence="5"/>
<dbReference type="PANTHER" id="PTHR22603">
    <property type="entry name" value="CHOLINE/ETHANOALAMINE KINASE"/>
    <property type="match status" value="1"/>
</dbReference>
<dbReference type="Gene3D" id="3.90.1200.10">
    <property type="match status" value="1"/>
</dbReference>
<organism evidence="6 7">
    <name type="scientific">Blomia tropicalis</name>
    <name type="common">Mite</name>
    <dbReference type="NCBI Taxonomy" id="40697"/>
    <lineage>
        <taxon>Eukaryota</taxon>
        <taxon>Metazoa</taxon>
        <taxon>Ecdysozoa</taxon>
        <taxon>Arthropoda</taxon>
        <taxon>Chelicerata</taxon>
        <taxon>Arachnida</taxon>
        <taxon>Acari</taxon>
        <taxon>Acariformes</taxon>
        <taxon>Sarcoptiformes</taxon>
        <taxon>Astigmata</taxon>
        <taxon>Glycyphagoidea</taxon>
        <taxon>Echimyopodidae</taxon>
        <taxon>Blomia</taxon>
    </lineage>
</organism>
<dbReference type="SUPFAM" id="SSF56112">
    <property type="entry name" value="Protein kinase-like (PK-like)"/>
    <property type="match status" value="1"/>
</dbReference>
<keyword evidence="1" id="KW-0444">Lipid biosynthesis</keyword>
<proteinExistence type="inferred from homology"/>
<reference evidence="6" key="1">
    <citation type="submission" date="2022-12" db="EMBL/GenBank/DDBJ databases">
        <title>Genome assemblies of Blomia tropicalis.</title>
        <authorList>
            <person name="Cui Y."/>
        </authorList>
    </citation>
    <scope>NUCLEOTIDE SEQUENCE</scope>
    <source>
        <tissue evidence="6">Adult mites</tissue>
    </source>
</reference>
<dbReference type="GO" id="GO:0005737">
    <property type="term" value="C:cytoplasm"/>
    <property type="evidence" value="ECO:0007669"/>
    <property type="project" value="TreeGrafter"/>
</dbReference>
<dbReference type="PANTHER" id="PTHR22603:SF66">
    <property type="entry name" value="ETHANOLAMINE KINASE"/>
    <property type="match status" value="1"/>
</dbReference>
<accession>A0A9Q0RRH3</accession>
<dbReference type="OMA" id="PMIWTKT"/>
<keyword evidence="1" id="KW-0443">Lipid metabolism</keyword>
<comment type="caution">
    <text evidence="6">The sequence shown here is derived from an EMBL/GenBank/DDBJ whole genome shotgun (WGS) entry which is preliminary data.</text>
</comment>
<dbReference type="Pfam" id="PF01633">
    <property type="entry name" value="Choline_kinase"/>
    <property type="match status" value="1"/>
</dbReference>
<keyword evidence="2" id="KW-1208">Phospholipid metabolism</keyword>
<evidence type="ECO:0000256" key="2">
    <source>
        <dbReference type="ARBA" id="ARBA00023264"/>
    </source>
</evidence>
<evidence type="ECO:0000313" key="6">
    <source>
        <dbReference type="EMBL" id="KAJ6223091.1"/>
    </source>
</evidence>
<evidence type="ECO:0000313" key="7">
    <source>
        <dbReference type="Proteomes" id="UP001142055"/>
    </source>
</evidence>
<keyword evidence="1" id="KW-0594">Phospholipid biosynthesis</keyword>
<protein>
    <recommendedName>
        <fullName evidence="5">ethanolamine kinase</fullName>
        <ecNumber evidence="5">2.7.1.82</ecNumber>
    </recommendedName>
</protein>
<keyword evidence="7" id="KW-1185">Reference proteome</keyword>
<evidence type="ECO:0000256" key="1">
    <source>
        <dbReference type="ARBA" id="ARBA00023209"/>
    </source>
</evidence>
<evidence type="ECO:0000256" key="4">
    <source>
        <dbReference type="ARBA" id="ARBA00038211"/>
    </source>
</evidence>
<dbReference type="AlphaFoldDB" id="A0A9Q0RRH3"/>
<comment type="similarity">
    <text evidence="4">Belongs to the choline/ethanolamine kinase family.</text>
</comment>
<name>A0A9Q0RRH3_BLOTA</name>
<comment type="pathway">
    <text evidence="3">Phospholipid metabolism; phosphatidylethanolamine biosynthesis; phosphatidylethanolamine from ethanolamine: step 1/3.</text>
</comment>
<dbReference type="GO" id="GO:0006646">
    <property type="term" value="P:phosphatidylethanolamine biosynthetic process"/>
    <property type="evidence" value="ECO:0007669"/>
    <property type="project" value="TreeGrafter"/>
</dbReference>